<keyword evidence="4 9" id="KW-0378">Hydrolase</keyword>
<evidence type="ECO:0000259" key="8">
    <source>
        <dbReference type="SMART" id="SM00014"/>
    </source>
</evidence>
<dbReference type="InterPro" id="IPR036938">
    <property type="entry name" value="PAP2/HPO_sf"/>
</dbReference>
<dbReference type="CDD" id="cd03392">
    <property type="entry name" value="PAP2_like_2"/>
    <property type="match status" value="1"/>
</dbReference>
<evidence type="ECO:0000256" key="7">
    <source>
        <dbReference type="SAM" id="Phobius"/>
    </source>
</evidence>
<evidence type="ECO:0000313" key="10">
    <source>
        <dbReference type="Proteomes" id="UP000250070"/>
    </source>
</evidence>
<reference evidence="9 10" key="1">
    <citation type="submission" date="2018-06" db="EMBL/GenBank/DDBJ databases">
        <authorList>
            <consortium name="Pathogen Informatics"/>
            <person name="Doyle S."/>
        </authorList>
    </citation>
    <scope>NUCLEOTIDE SEQUENCE [LARGE SCALE GENOMIC DNA]</scope>
    <source>
        <strain evidence="9 10">NCTC13076</strain>
    </source>
</reference>
<dbReference type="EC" id="3.6.1.27" evidence="9"/>
<evidence type="ECO:0000313" key="9">
    <source>
        <dbReference type="EMBL" id="SPY47638.1"/>
    </source>
</evidence>
<dbReference type="SUPFAM" id="SSF48317">
    <property type="entry name" value="Acid phosphatase/Vanadium-dependent haloperoxidase"/>
    <property type="match status" value="1"/>
</dbReference>
<dbReference type="GO" id="GO:0050380">
    <property type="term" value="F:undecaprenyl-diphosphatase activity"/>
    <property type="evidence" value="ECO:0007669"/>
    <property type="project" value="UniProtKB-EC"/>
</dbReference>
<dbReference type="STRING" id="54005.HMPREF3229_01671"/>
<dbReference type="Proteomes" id="UP000250070">
    <property type="component" value="Unassembled WGS sequence"/>
</dbReference>
<dbReference type="OrthoDB" id="9789113at2"/>
<feature type="transmembrane region" description="Helical" evidence="7">
    <location>
        <begin position="146"/>
        <end position="164"/>
    </location>
</feature>
<dbReference type="SMART" id="SM00014">
    <property type="entry name" value="acidPPc"/>
    <property type="match status" value="1"/>
</dbReference>
<dbReference type="RefSeq" id="WP_112889785.1">
    <property type="nucleotide sequence ID" value="NZ_CP068103.1"/>
</dbReference>
<evidence type="ECO:0000256" key="4">
    <source>
        <dbReference type="ARBA" id="ARBA00022801"/>
    </source>
</evidence>
<gene>
    <name evidence="9" type="primary">bcrC_2</name>
    <name evidence="9" type="ORF">NCTC13076_01065</name>
</gene>
<feature type="domain" description="Phosphatidic acid phosphatase type 2/haloperoxidase" evidence="8">
    <location>
        <begin position="54"/>
        <end position="161"/>
    </location>
</feature>
<keyword evidence="6 7" id="KW-0472">Membrane</keyword>
<feature type="transmembrane region" description="Helical" evidence="7">
    <location>
        <begin position="54"/>
        <end position="75"/>
    </location>
</feature>
<sequence length="173" mass="19293">MEVQFLKFLESIHSPILDKVMIFITSLGNGGIFWIALGLIIFFQKNKDSKKKALSIFLSLIIFSIVGLLILKPIIGRPRPFMVEAFDLLIKEPMGYSFPSGHTGSSFAAAFTIYYYNKKEGALTLILAALIGFSRMYLSVHYPTDVLAGLILGYLSSLVALKIIKNKYEKTTS</sequence>
<dbReference type="AlphaFoldDB" id="A0A2X1XVG6"/>
<feature type="transmembrane region" description="Helical" evidence="7">
    <location>
        <begin position="95"/>
        <end position="115"/>
    </location>
</feature>
<name>A0A2X1XVG6_9FIRM</name>
<dbReference type="GeneID" id="83862551"/>
<keyword evidence="3 7" id="KW-0812">Transmembrane</keyword>
<organism evidence="9 10">
    <name type="scientific">Peptoniphilus harei</name>
    <dbReference type="NCBI Taxonomy" id="54005"/>
    <lineage>
        <taxon>Bacteria</taxon>
        <taxon>Bacillati</taxon>
        <taxon>Bacillota</taxon>
        <taxon>Tissierellia</taxon>
        <taxon>Tissierellales</taxon>
        <taxon>Peptoniphilaceae</taxon>
        <taxon>Peptoniphilus</taxon>
    </lineage>
</organism>
<accession>A0A2X1XVG6</accession>
<dbReference type="PANTHER" id="PTHR14969:SF62">
    <property type="entry name" value="DECAPRENYLPHOSPHORYL-5-PHOSPHORIBOSE PHOSPHATASE RV3807C-RELATED"/>
    <property type="match status" value="1"/>
</dbReference>
<evidence type="ECO:0000256" key="2">
    <source>
        <dbReference type="ARBA" id="ARBA00022475"/>
    </source>
</evidence>
<dbReference type="GO" id="GO:0005886">
    <property type="term" value="C:plasma membrane"/>
    <property type="evidence" value="ECO:0007669"/>
    <property type="project" value="UniProtKB-SubCell"/>
</dbReference>
<keyword evidence="5 7" id="KW-1133">Transmembrane helix</keyword>
<dbReference type="PANTHER" id="PTHR14969">
    <property type="entry name" value="SPHINGOSINE-1-PHOSPHATE PHOSPHOHYDROLASE"/>
    <property type="match status" value="1"/>
</dbReference>
<feature type="transmembrane region" description="Helical" evidence="7">
    <location>
        <begin position="20"/>
        <end position="42"/>
    </location>
</feature>
<evidence type="ECO:0000256" key="5">
    <source>
        <dbReference type="ARBA" id="ARBA00022989"/>
    </source>
</evidence>
<dbReference type="EMBL" id="UATM01000032">
    <property type="protein sequence ID" value="SPY47638.1"/>
    <property type="molecule type" value="Genomic_DNA"/>
</dbReference>
<evidence type="ECO:0000256" key="6">
    <source>
        <dbReference type="ARBA" id="ARBA00023136"/>
    </source>
</evidence>
<evidence type="ECO:0000256" key="1">
    <source>
        <dbReference type="ARBA" id="ARBA00004651"/>
    </source>
</evidence>
<protein>
    <submittedName>
        <fullName evidence="9">Undecaprenyl-diphosphatase BcrC</fullName>
        <ecNumber evidence="9">3.6.1.27</ecNumber>
    </submittedName>
</protein>
<dbReference type="InterPro" id="IPR000326">
    <property type="entry name" value="PAP2/HPO"/>
</dbReference>
<dbReference type="Pfam" id="PF01569">
    <property type="entry name" value="PAP2"/>
    <property type="match status" value="1"/>
</dbReference>
<dbReference type="Gene3D" id="1.20.144.10">
    <property type="entry name" value="Phosphatidic acid phosphatase type 2/haloperoxidase"/>
    <property type="match status" value="2"/>
</dbReference>
<proteinExistence type="predicted"/>
<comment type="subcellular location">
    <subcellularLocation>
        <location evidence="1">Cell membrane</location>
        <topology evidence="1">Multi-pass membrane protein</topology>
    </subcellularLocation>
</comment>
<evidence type="ECO:0000256" key="3">
    <source>
        <dbReference type="ARBA" id="ARBA00022692"/>
    </source>
</evidence>
<keyword evidence="2" id="KW-1003">Cell membrane</keyword>
<feature type="transmembrane region" description="Helical" evidence="7">
    <location>
        <begin position="122"/>
        <end position="140"/>
    </location>
</feature>